<dbReference type="PROSITE" id="PS00095">
    <property type="entry name" value="C5_MTASE_2"/>
    <property type="match status" value="1"/>
</dbReference>
<evidence type="ECO:0000313" key="10">
    <source>
        <dbReference type="Proteomes" id="UP000184758"/>
    </source>
</evidence>
<feature type="active site" evidence="7">
    <location>
        <position position="83"/>
    </location>
</feature>
<dbReference type="GO" id="GO:0009307">
    <property type="term" value="P:DNA restriction-modification system"/>
    <property type="evidence" value="ECO:0007669"/>
    <property type="project" value="UniProtKB-KW"/>
</dbReference>
<dbReference type="eggNOG" id="COG0863">
    <property type="taxonomic scope" value="Bacteria"/>
</dbReference>
<dbReference type="EC" id="2.1.1.37" evidence="2"/>
<dbReference type="PROSITE" id="PS00094">
    <property type="entry name" value="C5_MTASE_1"/>
    <property type="match status" value="1"/>
</dbReference>
<proteinExistence type="inferred from homology"/>
<accession>A0A1N6IJ16</accession>
<dbReference type="InterPro" id="IPR001525">
    <property type="entry name" value="C5_MeTfrase"/>
</dbReference>
<dbReference type="STRING" id="28230.SAMN05878443_2367"/>
<dbReference type="PRINTS" id="PR00506">
    <property type="entry name" value="D21N6MTFRASE"/>
</dbReference>
<dbReference type="RefSeq" id="WP_074200290.1">
    <property type="nucleotide sequence ID" value="NZ_FSRN01000002.1"/>
</dbReference>
<dbReference type="InterPro" id="IPR050390">
    <property type="entry name" value="C5-Methyltransferase"/>
</dbReference>
<evidence type="ECO:0000256" key="1">
    <source>
        <dbReference type="ARBA" id="ARBA00006594"/>
    </source>
</evidence>
<organism evidence="9 10">
    <name type="scientific">Carnobacterium alterfunditum</name>
    <dbReference type="NCBI Taxonomy" id="28230"/>
    <lineage>
        <taxon>Bacteria</taxon>
        <taxon>Bacillati</taxon>
        <taxon>Bacillota</taxon>
        <taxon>Bacilli</taxon>
        <taxon>Lactobacillales</taxon>
        <taxon>Carnobacteriaceae</taxon>
        <taxon>Carnobacterium</taxon>
    </lineage>
</organism>
<dbReference type="GO" id="GO:0003886">
    <property type="term" value="F:DNA (cytosine-5-)-methyltransferase activity"/>
    <property type="evidence" value="ECO:0007669"/>
    <property type="project" value="UniProtKB-EC"/>
</dbReference>
<comment type="similarity">
    <text evidence="7">Belongs to the class I-like SAM-binding methyltransferase superfamily. C5-methyltransferase family.</text>
</comment>
<dbReference type="InterPro" id="IPR002295">
    <property type="entry name" value="N4/N6-MTase_EcoPI_Mod-like"/>
</dbReference>
<evidence type="ECO:0000256" key="3">
    <source>
        <dbReference type="ARBA" id="ARBA00022603"/>
    </source>
</evidence>
<dbReference type="PANTHER" id="PTHR10629">
    <property type="entry name" value="CYTOSINE-SPECIFIC METHYLTRANSFERASE"/>
    <property type="match status" value="1"/>
</dbReference>
<dbReference type="NCBIfam" id="TIGR00675">
    <property type="entry name" value="dcm"/>
    <property type="match status" value="1"/>
</dbReference>
<dbReference type="InterPro" id="IPR002941">
    <property type="entry name" value="DNA_methylase_N4/N6"/>
</dbReference>
<keyword evidence="5 7" id="KW-0949">S-adenosyl-L-methionine</keyword>
<dbReference type="PANTHER" id="PTHR10629:SF52">
    <property type="entry name" value="DNA (CYTOSINE-5)-METHYLTRANSFERASE 1"/>
    <property type="match status" value="1"/>
</dbReference>
<evidence type="ECO:0000259" key="8">
    <source>
        <dbReference type="Pfam" id="PF01555"/>
    </source>
</evidence>
<keyword evidence="4 7" id="KW-0808">Transferase</keyword>
<evidence type="ECO:0000256" key="7">
    <source>
        <dbReference type="PROSITE-ProRule" id="PRU01016"/>
    </source>
</evidence>
<dbReference type="Pfam" id="PF00145">
    <property type="entry name" value="DNA_methylase"/>
    <property type="match status" value="1"/>
</dbReference>
<dbReference type="EMBL" id="FSRN01000002">
    <property type="protein sequence ID" value="SIO31986.1"/>
    <property type="molecule type" value="Genomic_DNA"/>
</dbReference>
<dbReference type="PROSITE" id="PS00092">
    <property type="entry name" value="N6_MTASE"/>
    <property type="match status" value="1"/>
</dbReference>
<dbReference type="InterPro" id="IPR002052">
    <property type="entry name" value="DNA_methylase_N6_adenine_CS"/>
</dbReference>
<comment type="similarity">
    <text evidence="1">Belongs to the N(4)/N(6)-methyltransferase family.</text>
</comment>
<dbReference type="AlphaFoldDB" id="A0A1N6IJ16"/>
<dbReference type="InterPro" id="IPR029063">
    <property type="entry name" value="SAM-dependent_MTases_sf"/>
</dbReference>
<dbReference type="PROSITE" id="PS51679">
    <property type="entry name" value="SAM_MT_C5"/>
    <property type="match status" value="1"/>
</dbReference>
<evidence type="ECO:0000256" key="5">
    <source>
        <dbReference type="ARBA" id="ARBA00022691"/>
    </source>
</evidence>
<feature type="domain" description="DNA methylase N-4/N-6" evidence="8">
    <location>
        <begin position="385"/>
        <end position="565"/>
    </location>
</feature>
<dbReference type="InterPro" id="IPR031303">
    <property type="entry name" value="C5_meth_CS"/>
</dbReference>
<dbReference type="Pfam" id="PF01555">
    <property type="entry name" value="N6_N4_Mtase"/>
    <property type="match status" value="1"/>
</dbReference>
<keyword evidence="3 7" id="KW-0489">Methyltransferase</keyword>
<dbReference type="eggNOG" id="COG0270">
    <property type="taxonomic scope" value="Bacteria"/>
</dbReference>
<dbReference type="GO" id="GO:0044027">
    <property type="term" value="P:negative regulation of gene expression via chromosomal CpG island methylation"/>
    <property type="evidence" value="ECO:0007669"/>
    <property type="project" value="TreeGrafter"/>
</dbReference>
<evidence type="ECO:0000256" key="4">
    <source>
        <dbReference type="ARBA" id="ARBA00022679"/>
    </source>
</evidence>
<dbReference type="GO" id="GO:0032259">
    <property type="term" value="P:methylation"/>
    <property type="evidence" value="ECO:0007669"/>
    <property type="project" value="UniProtKB-KW"/>
</dbReference>
<dbReference type="Proteomes" id="UP000184758">
    <property type="component" value="Unassembled WGS sequence"/>
</dbReference>
<reference evidence="10" key="1">
    <citation type="submission" date="2016-11" db="EMBL/GenBank/DDBJ databases">
        <authorList>
            <person name="Varghese N."/>
            <person name="Submissions S."/>
        </authorList>
    </citation>
    <scope>NUCLEOTIDE SEQUENCE [LARGE SCALE GENOMIC DNA]</scope>
    <source>
        <strain evidence="10">313</strain>
    </source>
</reference>
<evidence type="ECO:0000256" key="6">
    <source>
        <dbReference type="ARBA" id="ARBA00022747"/>
    </source>
</evidence>
<evidence type="ECO:0000313" key="9">
    <source>
        <dbReference type="EMBL" id="SIO31986.1"/>
    </source>
</evidence>
<dbReference type="GO" id="GO:0003677">
    <property type="term" value="F:DNA binding"/>
    <property type="evidence" value="ECO:0007669"/>
    <property type="project" value="InterPro"/>
</dbReference>
<dbReference type="GO" id="GO:0008170">
    <property type="term" value="F:N-methyltransferase activity"/>
    <property type="evidence" value="ECO:0007669"/>
    <property type="project" value="InterPro"/>
</dbReference>
<keyword evidence="10" id="KW-1185">Reference proteome</keyword>
<name>A0A1N6IJ16_9LACT</name>
<sequence length="566" mass="64844">MFKYKILDLFSGAGGFSYGLDQLKEFETVLATDFNEAALLTLKKNIPNAKTICGDILHSTLKEEIITSAKDLNVNMIIGGPPCQGFSNKGKKLGLSDPRNYLFLEYLDIVRRLEPELFIIENVKTMLTASDGYFIQEIKKHINELGYVLNYKVLDSSDYGVPQKRKRAILLAHKKQLLNFPLKNDISNTVRDAISDLDYLNSGEGKENSQYLREIRSPYQEKMRTDSYELYNHIATNHSELALKKLSMIPPEKGKEYLPKEYHGKQKFKTTWSRLEWDKPSPTIDTRFDTPSNGKNSHPFLNRAITPREAARIQSFPDTFRFYGNKTAICTQIGNAVPPLMAKAIGESIINTLSKRSSIFTDQYQLYNGDAYKVIEELINSKRTVDHVITDPPYNISKKNNFDTMNNAKRKGIDFGEWDKEFDLYSWIELYSSILTKDGSFIIFCSYRYISYICDAMEANNIIVKDVIKWVKSNPMPRNINRRYVQDTEFAIWGVKKGSKWIFNKPDNHPYLRPEFKTPTVLGKERTAHPTQKSLNLMENLIKIHTNPGQTIIDPFMGSGTTGVAS</sequence>
<protein>
    <recommendedName>
        <fullName evidence="2">DNA (cytosine-5-)-methyltransferase</fullName>
        <ecNumber evidence="2">2.1.1.37</ecNumber>
    </recommendedName>
</protein>
<dbReference type="InterPro" id="IPR018117">
    <property type="entry name" value="C5_DNA_meth_AS"/>
</dbReference>
<feature type="non-terminal residue" evidence="9">
    <location>
        <position position="566"/>
    </location>
</feature>
<dbReference type="eggNOG" id="COG1092">
    <property type="taxonomic scope" value="Bacteria"/>
</dbReference>
<dbReference type="Gene3D" id="3.40.50.150">
    <property type="entry name" value="Vaccinia Virus protein VP39"/>
    <property type="match status" value="2"/>
</dbReference>
<dbReference type="SUPFAM" id="SSF53335">
    <property type="entry name" value="S-adenosyl-L-methionine-dependent methyltransferases"/>
    <property type="match status" value="2"/>
</dbReference>
<keyword evidence="6" id="KW-0680">Restriction system</keyword>
<dbReference type="Gene3D" id="3.90.120.10">
    <property type="entry name" value="DNA Methylase, subunit A, domain 2"/>
    <property type="match status" value="1"/>
</dbReference>
<dbReference type="OrthoDB" id="9813719at2"/>
<evidence type="ECO:0000256" key="2">
    <source>
        <dbReference type="ARBA" id="ARBA00011975"/>
    </source>
</evidence>
<gene>
    <name evidence="9" type="ORF">SAMN05878443_2367</name>
</gene>